<dbReference type="Pfam" id="PF10065">
    <property type="entry name" value="DUF2303"/>
    <property type="match status" value="1"/>
</dbReference>
<evidence type="ECO:0000313" key="2">
    <source>
        <dbReference type="Proteomes" id="UP000012047"/>
    </source>
</evidence>
<reference evidence="2" key="1">
    <citation type="journal article" date="2012" name="PLoS ONE">
        <title>The success of Acinetobacter species; genetic, metabolic and virulence attributes.</title>
        <authorList>
            <person name="Peleg A.Y."/>
            <person name="de Breij A."/>
            <person name="Adams M.D."/>
            <person name="Cerqueira G.M."/>
            <person name="Mocali S."/>
            <person name="Galardini M."/>
            <person name="Nibbering P.H."/>
            <person name="Earl A.M."/>
            <person name="Ward D.V."/>
            <person name="Paterson D.L."/>
            <person name="Seifert H."/>
            <person name="Dijkshoorn L."/>
        </authorList>
    </citation>
    <scope>NUCLEOTIDE SEQUENCE [LARGE SCALE GENOMIC DNA]</scope>
    <source>
        <strain evidence="2">SH046</strain>
    </source>
</reference>
<name>D0S8T4_ACIJO</name>
<accession>D0S8T4</accession>
<evidence type="ECO:0008006" key="3">
    <source>
        <dbReference type="Google" id="ProtNLM"/>
    </source>
</evidence>
<organism evidence="1 2">
    <name type="scientific">Acinetobacter johnsonii SH046</name>
    <dbReference type="NCBI Taxonomy" id="575586"/>
    <lineage>
        <taxon>Bacteria</taxon>
        <taxon>Pseudomonadati</taxon>
        <taxon>Pseudomonadota</taxon>
        <taxon>Gammaproteobacteria</taxon>
        <taxon>Moraxellales</taxon>
        <taxon>Moraxellaceae</taxon>
        <taxon>Acinetobacter</taxon>
    </lineage>
</organism>
<dbReference type="eggNOG" id="COG5532">
    <property type="taxonomic scope" value="Bacteria"/>
</dbReference>
<dbReference type="RefSeq" id="WP_005400135.1">
    <property type="nucleotide sequence ID" value="NZ_GG704964.1"/>
</dbReference>
<dbReference type="AlphaFoldDB" id="D0S8T4"/>
<dbReference type="EMBL" id="GG704964">
    <property type="protein sequence ID" value="EEY97806.1"/>
    <property type="molecule type" value="Genomic_DNA"/>
</dbReference>
<dbReference type="InterPro" id="IPR019276">
    <property type="entry name" value="DUF2303"/>
</dbReference>
<dbReference type="Proteomes" id="UP000012047">
    <property type="component" value="Unassembled WGS sequence"/>
</dbReference>
<evidence type="ECO:0000313" key="1">
    <source>
        <dbReference type="EMBL" id="EEY97806.1"/>
    </source>
</evidence>
<gene>
    <name evidence="1" type="ORF">HMPREF0016_00889</name>
</gene>
<dbReference type="HOGENOM" id="CLU_089203_1_0_6"/>
<proteinExistence type="predicted"/>
<protein>
    <recommendedName>
        <fullName evidence="3">DUF2303 family protein</fullName>
    </recommendedName>
</protein>
<sequence>MENTEANAIATLANPALELNRGDLAAIHQDYKIADLEQFQEGRNRARGLLKTPSFEDFKSFVLDSNPHKNEDELVVPIPAPVFVDHKNVSATAILNFSLKGFSQGHCDHKALLQLEPTVVWSKLNALKDRKLSQRDFAVFLEDWVSVLEITDAAGNVIGGAQALAAVRNMKIDATVSADHSVGNMSESRSRFDQVEARSKEEFTPAYFKIRDSAYFGLDERLIVLRLVINTNDDKPAFSIQIVKEELLLDEIIQDFKAKVIELLPDNPVRIGTFTA</sequence>